<dbReference type="InterPro" id="IPR009050">
    <property type="entry name" value="Globin-like_sf"/>
</dbReference>
<dbReference type="RefSeq" id="WP_188419422.1">
    <property type="nucleotide sequence ID" value="NZ_BMDP01000001.1"/>
</dbReference>
<keyword evidence="3 5" id="KW-0479">Metal-binding</keyword>
<name>A0A8J3AWA9_9BURK</name>
<evidence type="ECO:0000256" key="5">
    <source>
        <dbReference type="PIRSR" id="PIRSR601486-1"/>
    </source>
</evidence>
<dbReference type="InterPro" id="IPR012292">
    <property type="entry name" value="Globin/Proto"/>
</dbReference>
<evidence type="ECO:0000256" key="2">
    <source>
        <dbReference type="ARBA" id="ARBA00022617"/>
    </source>
</evidence>
<keyword evidence="1" id="KW-0813">Transport</keyword>
<organism evidence="6 7">
    <name type="scientific">Oxalicibacterium solurbis</name>
    <dbReference type="NCBI Taxonomy" id="69280"/>
    <lineage>
        <taxon>Bacteria</taxon>
        <taxon>Pseudomonadati</taxon>
        <taxon>Pseudomonadota</taxon>
        <taxon>Betaproteobacteria</taxon>
        <taxon>Burkholderiales</taxon>
        <taxon>Oxalobacteraceae</taxon>
        <taxon>Oxalicibacterium</taxon>
    </lineage>
</organism>
<keyword evidence="2 5" id="KW-0349">Heme</keyword>
<dbReference type="EMBL" id="BMDP01000001">
    <property type="protein sequence ID" value="GGI53366.1"/>
    <property type="molecule type" value="Genomic_DNA"/>
</dbReference>
<reference evidence="6" key="2">
    <citation type="submission" date="2020-09" db="EMBL/GenBank/DDBJ databases">
        <authorList>
            <person name="Sun Q."/>
            <person name="Sedlacek I."/>
        </authorList>
    </citation>
    <scope>NUCLEOTIDE SEQUENCE</scope>
    <source>
        <strain evidence="6">CCM 7664</strain>
    </source>
</reference>
<dbReference type="GO" id="GO:0020037">
    <property type="term" value="F:heme binding"/>
    <property type="evidence" value="ECO:0007669"/>
    <property type="project" value="InterPro"/>
</dbReference>
<dbReference type="CDD" id="cd08916">
    <property type="entry name" value="TrHb3_P"/>
    <property type="match status" value="1"/>
</dbReference>
<dbReference type="AlphaFoldDB" id="A0A8J3AWA9"/>
<dbReference type="GO" id="GO:0046872">
    <property type="term" value="F:metal ion binding"/>
    <property type="evidence" value="ECO:0007669"/>
    <property type="project" value="UniProtKB-KW"/>
</dbReference>
<reference evidence="6" key="1">
    <citation type="journal article" date="2014" name="Int. J. Syst. Evol. Microbiol.">
        <title>Complete genome sequence of Corynebacterium casei LMG S-19264T (=DSM 44701T), isolated from a smear-ripened cheese.</title>
        <authorList>
            <consortium name="US DOE Joint Genome Institute (JGI-PGF)"/>
            <person name="Walter F."/>
            <person name="Albersmeier A."/>
            <person name="Kalinowski J."/>
            <person name="Ruckert C."/>
        </authorList>
    </citation>
    <scope>NUCLEOTIDE SEQUENCE</scope>
    <source>
        <strain evidence="6">CCM 7664</strain>
    </source>
</reference>
<proteinExistence type="predicted"/>
<dbReference type="Pfam" id="PF01152">
    <property type="entry name" value="Bac_globin"/>
    <property type="match status" value="1"/>
</dbReference>
<dbReference type="GO" id="GO:0019825">
    <property type="term" value="F:oxygen binding"/>
    <property type="evidence" value="ECO:0007669"/>
    <property type="project" value="InterPro"/>
</dbReference>
<evidence type="ECO:0000313" key="7">
    <source>
        <dbReference type="Proteomes" id="UP000627205"/>
    </source>
</evidence>
<evidence type="ECO:0000256" key="1">
    <source>
        <dbReference type="ARBA" id="ARBA00022448"/>
    </source>
</evidence>
<protein>
    <submittedName>
        <fullName evidence="6">Preprotein translocase subunit TatC</fullName>
    </submittedName>
</protein>
<dbReference type="SUPFAM" id="SSF46458">
    <property type="entry name" value="Globin-like"/>
    <property type="match status" value="1"/>
</dbReference>
<dbReference type="Proteomes" id="UP000627205">
    <property type="component" value="Unassembled WGS sequence"/>
</dbReference>
<dbReference type="InterPro" id="IPR001486">
    <property type="entry name" value="Hemoglobin_trunc"/>
</dbReference>
<feature type="binding site" description="distal binding residue" evidence="5">
    <location>
        <position position="42"/>
    </location>
    <ligand>
        <name>heme</name>
        <dbReference type="ChEBI" id="CHEBI:30413"/>
    </ligand>
    <ligandPart>
        <name>Fe</name>
        <dbReference type="ChEBI" id="CHEBI:18248"/>
    </ligandPart>
</feature>
<sequence length="134" mass="15430">MISPELCTDEEVADFVRKFYAKVRRDDLIGPIFNARIEDWDHHLALLTDFWTSILRGTGRYSGTPMQKHVALPELSPAMFERWLSLFDETLAAQPNAALRERAKGAAQRIAQSLWYAWQMGNRPDKLPTDLPRT</sequence>
<comment type="caution">
    <text evidence="6">The sequence shown here is derived from an EMBL/GenBank/DDBJ whole genome shotgun (WGS) entry which is preliminary data.</text>
</comment>
<keyword evidence="4 5" id="KW-0408">Iron</keyword>
<evidence type="ECO:0000313" key="6">
    <source>
        <dbReference type="EMBL" id="GGI53366.1"/>
    </source>
</evidence>
<evidence type="ECO:0000256" key="3">
    <source>
        <dbReference type="ARBA" id="ARBA00022723"/>
    </source>
</evidence>
<accession>A0A8J3AWA9</accession>
<gene>
    <name evidence="6" type="ORF">GCM10011430_05400</name>
</gene>
<evidence type="ECO:0000256" key="4">
    <source>
        <dbReference type="ARBA" id="ARBA00023004"/>
    </source>
</evidence>
<keyword evidence="7" id="KW-1185">Reference proteome</keyword>
<dbReference type="Gene3D" id="1.10.490.10">
    <property type="entry name" value="Globins"/>
    <property type="match status" value="1"/>
</dbReference>